<dbReference type="Pfam" id="PF02706">
    <property type="entry name" value="Wzz"/>
    <property type="match status" value="1"/>
</dbReference>
<evidence type="ECO:0000256" key="2">
    <source>
        <dbReference type="ARBA" id="ARBA00004756"/>
    </source>
</evidence>
<name>A0A4R6EBW1_SCAGO</name>
<evidence type="ECO:0000256" key="10">
    <source>
        <dbReference type="ARBA" id="ARBA00039982"/>
    </source>
</evidence>
<accession>A0A4R6EBW1</accession>
<dbReference type="Proteomes" id="UP000295530">
    <property type="component" value="Unassembled WGS sequence"/>
</dbReference>
<dbReference type="OrthoDB" id="6535795at2"/>
<comment type="pathway">
    <text evidence="2">Bacterial outer membrane biogenesis; lipopolysaccharide biosynthesis.</text>
</comment>
<keyword evidence="4" id="KW-0997">Cell inner membrane</keyword>
<dbReference type="GO" id="GO:0004713">
    <property type="term" value="F:protein tyrosine kinase activity"/>
    <property type="evidence" value="ECO:0007669"/>
    <property type="project" value="TreeGrafter"/>
</dbReference>
<dbReference type="InterPro" id="IPR003856">
    <property type="entry name" value="LPS_length_determ_N"/>
</dbReference>
<evidence type="ECO:0000313" key="15">
    <source>
        <dbReference type="Proteomes" id="UP000295530"/>
    </source>
</evidence>
<keyword evidence="6" id="KW-0448">Lipopolysaccharide biosynthesis</keyword>
<keyword evidence="5 12" id="KW-0812">Transmembrane</keyword>
<protein>
    <recommendedName>
        <fullName evidence="10">Chain length determinant protein</fullName>
    </recommendedName>
    <alternativeName>
        <fullName evidence="11">Polysaccharide antigen chain regulator</fullName>
    </alternativeName>
</protein>
<dbReference type="InterPro" id="IPR050445">
    <property type="entry name" value="Bact_polysacc_biosynth/exp"/>
</dbReference>
<keyword evidence="15" id="KW-1185">Reference proteome</keyword>
<dbReference type="Gene3D" id="3.30.1890.10">
    <property type="entry name" value="FepE-like"/>
    <property type="match status" value="1"/>
</dbReference>
<dbReference type="GO" id="GO:0009103">
    <property type="term" value="P:lipopolysaccharide biosynthetic process"/>
    <property type="evidence" value="ECO:0007669"/>
    <property type="project" value="UniProtKB-KW"/>
</dbReference>
<comment type="similarity">
    <text evidence="9">Belongs to the WzzB/Cld/Rol family.</text>
</comment>
<feature type="transmembrane region" description="Helical" evidence="12">
    <location>
        <begin position="33"/>
        <end position="52"/>
    </location>
</feature>
<evidence type="ECO:0000259" key="13">
    <source>
        <dbReference type="Pfam" id="PF02706"/>
    </source>
</evidence>
<gene>
    <name evidence="14" type="ORF">EC847_11332</name>
</gene>
<comment type="subcellular location">
    <subcellularLocation>
        <location evidence="1">Cell inner membrane</location>
        <topology evidence="1">Multi-pass membrane protein</topology>
    </subcellularLocation>
</comment>
<dbReference type="RefSeq" id="WP_133461863.1">
    <property type="nucleotide sequence ID" value="NZ_SNVX01000013.1"/>
</dbReference>
<proteinExistence type="inferred from homology"/>
<evidence type="ECO:0000256" key="3">
    <source>
        <dbReference type="ARBA" id="ARBA00022475"/>
    </source>
</evidence>
<dbReference type="GO" id="GO:0005886">
    <property type="term" value="C:plasma membrane"/>
    <property type="evidence" value="ECO:0007669"/>
    <property type="project" value="UniProtKB-SubCell"/>
</dbReference>
<evidence type="ECO:0000313" key="14">
    <source>
        <dbReference type="EMBL" id="TDN55617.1"/>
    </source>
</evidence>
<evidence type="ECO:0000256" key="12">
    <source>
        <dbReference type="SAM" id="Phobius"/>
    </source>
</evidence>
<dbReference type="EMBL" id="SNVX01000013">
    <property type="protein sequence ID" value="TDN55617.1"/>
    <property type="molecule type" value="Genomic_DNA"/>
</dbReference>
<evidence type="ECO:0000256" key="1">
    <source>
        <dbReference type="ARBA" id="ARBA00004429"/>
    </source>
</evidence>
<feature type="domain" description="Polysaccharide chain length determinant N-terminal" evidence="13">
    <location>
        <begin position="17"/>
        <end position="118"/>
    </location>
</feature>
<evidence type="ECO:0000256" key="5">
    <source>
        <dbReference type="ARBA" id="ARBA00022692"/>
    </source>
</evidence>
<evidence type="ECO:0000256" key="11">
    <source>
        <dbReference type="ARBA" id="ARBA00042235"/>
    </source>
</evidence>
<evidence type="ECO:0000256" key="8">
    <source>
        <dbReference type="ARBA" id="ARBA00023136"/>
    </source>
</evidence>
<keyword evidence="8 12" id="KW-0472">Membrane</keyword>
<organism evidence="14 15">
    <name type="scientific">Scandinavium goeteborgense</name>
    <dbReference type="NCBI Taxonomy" id="1851514"/>
    <lineage>
        <taxon>Bacteria</taxon>
        <taxon>Pseudomonadati</taxon>
        <taxon>Pseudomonadota</taxon>
        <taxon>Gammaproteobacteria</taxon>
        <taxon>Enterobacterales</taxon>
        <taxon>Enterobacteriaceae</taxon>
        <taxon>Scandinavium</taxon>
    </lineage>
</organism>
<feature type="transmembrane region" description="Helical" evidence="12">
    <location>
        <begin position="303"/>
        <end position="322"/>
    </location>
</feature>
<reference evidence="14 15" key="1">
    <citation type="submission" date="2019-03" db="EMBL/GenBank/DDBJ databases">
        <title>Genomic analyses of the natural microbiome of Caenorhabditis elegans.</title>
        <authorList>
            <person name="Samuel B."/>
        </authorList>
    </citation>
    <scope>NUCLEOTIDE SEQUENCE [LARGE SCALE GENOMIC DNA]</scope>
    <source>
        <strain evidence="14 15">BIGb0156</strain>
    </source>
</reference>
<dbReference type="PANTHER" id="PTHR32309">
    <property type="entry name" value="TYROSINE-PROTEIN KINASE"/>
    <property type="match status" value="1"/>
</dbReference>
<dbReference type="AlphaFoldDB" id="A0A4R6EBW1"/>
<evidence type="ECO:0000256" key="9">
    <source>
        <dbReference type="ARBA" id="ARBA00038118"/>
    </source>
</evidence>
<evidence type="ECO:0000256" key="7">
    <source>
        <dbReference type="ARBA" id="ARBA00022989"/>
    </source>
</evidence>
<dbReference type="PANTHER" id="PTHR32309:SF29">
    <property type="entry name" value="CHAIN LENGTH DETERMINANT PROTEIN"/>
    <property type="match status" value="1"/>
</dbReference>
<evidence type="ECO:0000256" key="6">
    <source>
        <dbReference type="ARBA" id="ARBA00022985"/>
    </source>
</evidence>
<keyword evidence="3" id="KW-1003">Cell membrane</keyword>
<sequence length="334" mass="36880">MTQDNNKSFTGHSSEPEQIDLIDLLVQVWRGKVTIIVCVIVAILLGVGYIMIAKEKWTSTALITQPDIGQVSSYSNAMNILYGGNAPSVNAIQQDFITRFNSSFSALSESLDNKDEPEKLDIEAAVKGQNLPLRVSYTAHTAEEARQILAKYIQQVDDDVAKAVEGDLKSNISTRKNDLEQLLNSQEKVAAEQKALRIAQINQALTVAEQSKIKLPQVQQADMVSQDTMFMLGSDALSSMVKNEGTRPLAFPDSYYQTRQTLLNINNLMNGGKDEQPKVNNIHAYRYVMKPTLPFRRDSPKRAIILVLAVLLGGMVGAGVVLGRNALRNYQPKA</sequence>
<dbReference type="NCBIfam" id="NF012015">
    <property type="entry name" value="PRK15471.1"/>
    <property type="match status" value="1"/>
</dbReference>
<comment type="caution">
    <text evidence="14">The sequence shown here is derived from an EMBL/GenBank/DDBJ whole genome shotgun (WGS) entry which is preliminary data.</text>
</comment>
<keyword evidence="7 12" id="KW-1133">Transmembrane helix</keyword>
<evidence type="ECO:0000256" key="4">
    <source>
        <dbReference type="ARBA" id="ARBA00022519"/>
    </source>
</evidence>
<dbReference type="SUPFAM" id="SSF160355">
    <property type="entry name" value="Bacterial polysaccharide co-polymerase-like"/>
    <property type="match status" value="1"/>
</dbReference>